<name>G5SM67_9BACT</name>
<accession>G5SM67</accession>
<organism evidence="1 2">
    <name type="scientific">Paraprevotella clara YIT 11840</name>
    <dbReference type="NCBI Taxonomy" id="762968"/>
    <lineage>
        <taxon>Bacteria</taxon>
        <taxon>Pseudomonadati</taxon>
        <taxon>Bacteroidota</taxon>
        <taxon>Bacteroidia</taxon>
        <taxon>Bacteroidales</taxon>
        <taxon>Prevotellaceae</taxon>
        <taxon>Paraprevotella</taxon>
    </lineage>
</organism>
<comment type="caution">
    <text evidence="1">The sequence shown here is derived from an EMBL/GenBank/DDBJ whole genome shotgun (WGS) entry which is preliminary data.</text>
</comment>
<gene>
    <name evidence="1" type="ORF">HMPREF9441_00440</name>
</gene>
<dbReference type="OrthoDB" id="9939274at2"/>
<dbReference type="PATRIC" id="fig|762968.3.peg.395"/>
<dbReference type="HOGENOM" id="CLU_1198866_0_0_10"/>
<keyword evidence="2" id="KW-1185">Reference proteome</keyword>
<dbReference type="EMBL" id="AFFY01000005">
    <property type="protein sequence ID" value="EHH01625.1"/>
    <property type="molecule type" value="Genomic_DNA"/>
</dbReference>
<sequence length="233" mass="26989">MEKFMDMDTARFSFYRILVALSMLCFAANLYSGDPLRQRTFAMDGYRPVTLPEYKIVAENPFPLSKGEKDSLLDSVSRVCRTCLGKYPDRNLDTWPKEDCEAYLRAKAVQLILQFQPDYYRTYARPEIHRYTAGTKGEPYYLLAYYYDRTKESNGSPLSLKFKMPLVHVAIFAENAEGFYLAMPIIGDFYGGSMSTGNIVPIYLQENSGEKWAPYPYIIWNKDFNWGSQVLFE</sequence>
<dbReference type="AlphaFoldDB" id="G5SM67"/>
<reference evidence="1 2" key="1">
    <citation type="submission" date="2011-03" db="EMBL/GenBank/DDBJ databases">
        <authorList>
            <person name="Weinstock G."/>
            <person name="Sodergren E."/>
            <person name="Clifton S."/>
            <person name="Fulton L."/>
            <person name="Fulton B."/>
            <person name="Courtney L."/>
            <person name="Fronick C."/>
            <person name="Harrison M."/>
            <person name="Strong C."/>
            <person name="Farmer C."/>
            <person name="Delahaunty K."/>
            <person name="Markovic C."/>
            <person name="Hall O."/>
            <person name="Minx P."/>
            <person name="Tomlinson C."/>
            <person name="Mitreva M."/>
            <person name="Hou S."/>
            <person name="Chen J."/>
            <person name="Wollam A."/>
            <person name="Pepin K.H."/>
            <person name="Johnson M."/>
            <person name="Bhonagiri V."/>
            <person name="Zhang X."/>
            <person name="Suruliraj S."/>
            <person name="Warren W."/>
            <person name="Chinwalla A."/>
            <person name="Mardis E.R."/>
            <person name="Wilson R.K."/>
        </authorList>
    </citation>
    <scope>NUCLEOTIDE SEQUENCE [LARGE SCALE GENOMIC DNA]</scope>
    <source>
        <strain evidence="1 2">YIT 11840</strain>
    </source>
</reference>
<protein>
    <submittedName>
        <fullName evidence="1">Uncharacterized protein</fullName>
    </submittedName>
</protein>
<evidence type="ECO:0000313" key="2">
    <source>
        <dbReference type="Proteomes" id="UP000003598"/>
    </source>
</evidence>
<proteinExistence type="predicted"/>
<dbReference type="Proteomes" id="UP000003598">
    <property type="component" value="Unassembled WGS sequence"/>
</dbReference>
<dbReference type="STRING" id="762968.HMPREF9441_00440"/>
<evidence type="ECO:0000313" key="1">
    <source>
        <dbReference type="EMBL" id="EHH01625.1"/>
    </source>
</evidence>